<dbReference type="Pfam" id="PF15919">
    <property type="entry name" value="HicB_lk_antitox"/>
    <property type="match status" value="1"/>
</dbReference>
<proteinExistence type="predicted"/>
<protein>
    <submittedName>
        <fullName evidence="2">Type II toxin-antitoxin system HicB family antitoxin</fullName>
    </submittedName>
</protein>
<evidence type="ECO:0000259" key="1">
    <source>
        <dbReference type="Pfam" id="PF15919"/>
    </source>
</evidence>
<gene>
    <name evidence="2" type="ORF">ACFP3T_13330</name>
</gene>
<organism evidence="2 3">
    <name type="scientific">Lactiplantibacillus dongliensis</name>
    <dbReference type="NCBI Taxonomy" id="2559919"/>
    <lineage>
        <taxon>Bacteria</taxon>
        <taxon>Bacillati</taxon>
        <taxon>Bacillota</taxon>
        <taxon>Bacilli</taxon>
        <taxon>Lactobacillales</taxon>
        <taxon>Lactobacillaceae</taxon>
        <taxon>Lactiplantibacillus</taxon>
    </lineage>
</organism>
<evidence type="ECO:0000313" key="2">
    <source>
        <dbReference type="EMBL" id="MFC6165645.1"/>
    </source>
</evidence>
<dbReference type="SUPFAM" id="SSF143100">
    <property type="entry name" value="TTHA1013/TTHA0281-like"/>
    <property type="match status" value="1"/>
</dbReference>
<reference evidence="3" key="1">
    <citation type="journal article" date="2019" name="Int. J. Syst. Evol. Microbiol.">
        <title>The Global Catalogue of Microorganisms (GCM) 10K type strain sequencing project: providing services to taxonomists for standard genome sequencing and annotation.</title>
        <authorList>
            <consortium name="The Broad Institute Genomics Platform"/>
            <consortium name="The Broad Institute Genome Sequencing Center for Infectious Disease"/>
            <person name="Wu L."/>
            <person name="Ma J."/>
        </authorList>
    </citation>
    <scope>NUCLEOTIDE SEQUENCE [LARGE SCALE GENOMIC DNA]</scope>
    <source>
        <strain evidence="3">CCM 8932</strain>
    </source>
</reference>
<dbReference type="InterPro" id="IPR031807">
    <property type="entry name" value="HicB-like"/>
</dbReference>
<name>A0ABW1R7W1_9LACO</name>
<dbReference type="Gene3D" id="3.30.160.250">
    <property type="match status" value="1"/>
</dbReference>
<feature type="domain" description="HicB-like antitoxin of toxin-antitoxin system" evidence="1">
    <location>
        <begin position="8"/>
        <end position="102"/>
    </location>
</feature>
<comment type="caution">
    <text evidence="2">The sequence shown here is derived from an EMBL/GenBank/DDBJ whole genome shotgun (WGS) entry which is preliminary data.</text>
</comment>
<dbReference type="Proteomes" id="UP001596253">
    <property type="component" value="Unassembled WGS sequence"/>
</dbReference>
<dbReference type="EMBL" id="JBHSSD010000056">
    <property type="protein sequence ID" value="MFC6165645.1"/>
    <property type="molecule type" value="Genomic_DNA"/>
</dbReference>
<keyword evidence="3" id="KW-1185">Reference proteome</keyword>
<sequence>MKHDLAIYPAIFEPTDGLIMVSFPDVPAVHTFGDNDVEATLMATDALALALYGESRPKPSAVADVQLKANQYLVMITVDMDEARRKITRPTVRKNVTIPADLEILARKQGLNFSEVLTKALRTQLHA</sequence>
<evidence type="ECO:0000313" key="3">
    <source>
        <dbReference type="Proteomes" id="UP001596253"/>
    </source>
</evidence>
<dbReference type="RefSeq" id="WP_137641066.1">
    <property type="nucleotide sequence ID" value="NZ_BJDK01000038.1"/>
</dbReference>
<accession>A0ABW1R7W1</accession>
<dbReference type="InterPro" id="IPR035069">
    <property type="entry name" value="TTHA1013/TTHA0281-like"/>
</dbReference>